<comment type="caution">
    <text evidence="1">The sequence shown here is derived from an EMBL/GenBank/DDBJ whole genome shotgun (WGS) entry which is preliminary data.</text>
</comment>
<keyword evidence="2" id="KW-1185">Reference proteome</keyword>
<evidence type="ECO:0000313" key="1">
    <source>
        <dbReference type="EMBL" id="MCM3735602.1"/>
    </source>
</evidence>
<dbReference type="Proteomes" id="UP001202289">
    <property type="component" value="Unassembled WGS sequence"/>
</dbReference>
<proteinExistence type="predicted"/>
<name>A0ACC6A6U1_9BACI</name>
<sequence length="209" mass="23215">MPKQQKEIQYTVGIEDLYICFMNGDETVGALPKFEDTIYAQTNITELGISSTKNNFTKWASNKKIINVTKNTSFGLALKLAGLNREVKDKMFNKKRTKGVSFENAKPKSYPVFAVGVIFPLNDGTKLLRWYPKCTVEPIEESLKTQNEEMTVDDIEYKITADPLLFNDNTMAELDTGAANAAGITAEDFMKQVICDESQLASLGGTTGK</sequence>
<evidence type="ECO:0000313" key="2">
    <source>
        <dbReference type="Proteomes" id="UP001202289"/>
    </source>
</evidence>
<protein>
    <submittedName>
        <fullName evidence="1">Phage tail protein</fullName>
    </submittedName>
</protein>
<accession>A0ACC6A6U1</accession>
<organism evidence="1 2">
    <name type="scientific">Bacillus cytotoxicus</name>
    <dbReference type="NCBI Taxonomy" id="580165"/>
    <lineage>
        <taxon>Bacteria</taxon>
        <taxon>Bacillati</taxon>
        <taxon>Bacillota</taxon>
        <taxon>Bacilli</taxon>
        <taxon>Bacillales</taxon>
        <taxon>Bacillaceae</taxon>
        <taxon>Bacillus</taxon>
        <taxon>Bacillus cereus group</taxon>
    </lineage>
</organism>
<reference evidence="1" key="1">
    <citation type="submission" date="2022-05" db="EMBL/GenBank/DDBJ databases">
        <title>Comparative Genomics of Spacecraft Associated Microbes.</title>
        <authorList>
            <person name="Tran M.T."/>
            <person name="Wright A."/>
            <person name="Seuylemezian A."/>
            <person name="Eisen J."/>
            <person name="Coil D."/>
        </authorList>
    </citation>
    <scope>NUCLEOTIDE SEQUENCE</scope>
    <source>
        <strain evidence="1">FAIRING 10M-2.2</strain>
    </source>
</reference>
<gene>
    <name evidence="1" type="ORF">M3215_07155</name>
</gene>
<dbReference type="EMBL" id="JAMBOP010000006">
    <property type="protein sequence ID" value="MCM3735602.1"/>
    <property type="molecule type" value="Genomic_DNA"/>
</dbReference>